<name>A0A410GAB2_9BURK</name>
<dbReference type="RefSeq" id="WP_128354269.1">
    <property type="nucleotide sequence ID" value="NZ_CP022987.1"/>
</dbReference>
<keyword evidence="2" id="KW-1185">Reference proteome</keyword>
<reference evidence="1 2" key="1">
    <citation type="submission" date="2017-08" db="EMBL/GenBank/DDBJ databases">
        <authorList>
            <person name="Park S.-J."/>
            <person name="Kim H."/>
        </authorList>
    </citation>
    <scope>NUCLEOTIDE SEQUENCE [LARGE SCALE GENOMIC DNA]</scope>
    <source>
        <strain evidence="2">ye3</strain>
    </source>
</reference>
<protein>
    <recommendedName>
        <fullName evidence="3">DUF1641 domain-containing protein</fullName>
    </recommendedName>
</protein>
<dbReference type="EMBL" id="CP022987">
    <property type="protein sequence ID" value="QAA93226.1"/>
    <property type="molecule type" value="Genomic_DNA"/>
</dbReference>
<sequence length="160" mass="17719">MAERIDYEVKPTPIGPDAHQELERLLQGLHEQGVLRFANDLVRSQTELAQVLVDGLGKESTLNAIQNLSILGMALARIPPEDFYKLVFGLKDAFVELDRHTPPKDSGDAPGVTGAYKMLRDDKLWASLTPIIEAIKVFADRMGEPADKPITKWSGKPTEN</sequence>
<dbReference type="AlphaFoldDB" id="A0A410GAB2"/>
<organism evidence="1 2">
    <name type="scientific">Pollutimonas thiosulfatoxidans</name>
    <dbReference type="NCBI Taxonomy" id="2028345"/>
    <lineage>
        <taxon>Bacteria</taxon>
        <taxon>Pseudomonadati</taxon>
        <taxon>Pseudomonadota</taxon>
        <taxon>Betaproteobacteria</taxon>
        <taxon>Burkholderiales</taxon>
        <taxon>Alcaligenaceae</taxon>
        <taxon>Pollutimonas</taxon>
    </lineage>
</organism>
<proteinExistence type="predicted"/>
<evidence type="ECO:0000313" key="1">
    <source>
        <dbReference type="EMBL" id="QAA93226.1"/>
    </source>
</evidence>
<accession>A0A410GAB2</accession>
<gene>
    <name evidence="1" type="ORF">CKA81_04780</name>
</gene>
<dbReference type="Proteomes" id="UP000283474">
    <property type="component" value="Chromosome"/>
</dbReference>
<dbReference type="KEGG" id="pus:CKA81_04780"/>
<dbReference type="OrthoDB" id="5795508at2"/>
<evidence type="ECO:0008006" key="3">
    <source>
        <dbReference type="Google" id="ProtNLM"/>
    </source>
</evidence>
<evidence type="ECO:0000313" key="2">
    <source>
        <dbReference type="Proteomes" id="UP000283474"/>
    </source>
</evidence>